<protein>
    <submittedName>
        <fullName evidence="2">MarR family transcriptional regulator</fullName>
    </submittedName>
</protein>
<organism evidence="2 3">
    <name type="scientific">Microbacterium schleiferi</name>
    <dbReference type="NCBI Taxonomy" id="69362"/>
    <lineage>
        <taxon>Bacteria</taxon>
        <taxon>Bacillati</taxon>
        <taxon>Actinomycetota</taxon>
        <taxon>Actinomycetes</taxon>
        <taxon>Micrococcales</taxon>
        <taxon>Microbacteriaceae</taxon>
        <taxon>Microbacterium</taxon>
    </lineage>
</organism>
<dbReference type="InterPro" id="IPR039422">
    <property type="entry name" value="MarR/SlyA-like"/>
</dbReference>
<dbReference type="EMBL" id="JAZHOV010000001">
    <property type="protein sequence ID" value="MEF2253526.1"/>
    <property type="molecule type" value="Genomic_DNA"/>
</dbReference>
<dbReference type="RefSeq" id="WP_331790327.1">
    <property type="nucleotide sequence ID" value="NZ_BAAAUO010000003.1"/>
</dbReference>
<gene>
    <name evidence="2" type="ORF">V2V91_00055</name>
</gene>
<dbReference type="Pfam" id="PF12802">
    <property type="entry name" value="MarR_2"/>
    <property type="match status" value="1"/>
</dbReference>
<dbReference type="PROSITE" id="PS50995">
    <property type="entry name" value="HTH_MARR_2"/>
    <property type="match status" value="1"/>
</dbReference>
<dbReference type="SUPFAM" id="SSF46785">
    <property type="entry name" value="Winged helix' DNA-binding domain"/>
    <property type="match status" value="1"/>
</dbReference>
<dbReference type="PANTHER" id="PTHR33164">
    <property type="entry name" value="TRANSCRIPTIONAL REGULATOR, MARR FAMILY"/>
    <property type="match status" value="1"/>
</dbReference>
<dbReference type="InterPro" id="IPR036390">
    <property type="entry name" value="WH_DNA-bd_sf"/>
</dbReference>
<dbReference type="Gene3D" id="1.10.10.10">
    <property type="entry name" value="Winged helix-like DNA-binding domain superfamily/Winged helix DNA-binding domain"/>
    <property type="match status" value="1"/>
</dbReference>
<name>A0ABU7V3D1_9MICO</name>
<evidence type="ECO:0000259" key="1">
    <source>
        <dbReference type="PROSITE" id="PS50995"/>
    </source>
</evidence>
<sequence length="155" mass="17082">MPLRPAELATWASLATMVERLPRALDAQLQESCGLTHFEFGLLYALDTAPDRTLRLSTLAGYASSTLSRLSRAFTRLERRDLVRREPDAADGRFTLGILTDAGHDLVESALPGHHDLVRALVFDTLSDAEAAQLGEMSRRVSERIDPAEVWTPAP</sequence>
<dbReference type="Proteomes" id="UP001351900">
    <property type="component" value="Unassembled WGS sequence"/>
</dbReference>
<evidence type="ECO:0000313" key="3">
    <source>
        <dbReference type="Proteomes" id="UP001351900"/>
    </source>
</evidence>
<dbReference type="InterPro" id="IPR000835">
    <property type="entry name" value="HTH_MarR-typ"/>
</dbReference>
<comment type="caution">
    <text evidence="2">The sequence shown here is derived from an EMBL/GenBank/DDBJ whole genome shotgun (WGS) entry which is preliminary data.</text>
</comment>
<dbReference type="PANTHER" id="PTHR33164:SF99">
    <property type="entry name" value="MARR FAMILY REGULATORY PROTEIN"/>
    <property type="match status" value="1"/>
</dbReference>
<keyword evidence="3" id="KW-1185">Reference proteome</keyword>
<reference evidence="2 3" key="1">
    <citation type="submission" date="2024-01" db="EMBL/GenBank/DDBJ databases">
        <title>the genome sequence of strain Microbacterium schleiferi NBRC 15075.</title>
        <authorList>
            <person name="Ding Y."/>
            <person name="Zhang G."/>
        </authorList>
    </citation>
    <scope>NUCLEOTIDE SEQUENCE [LARGE SCALE GENOMIC DNA]</scope>
    <source>
        <strain evidence="2 3">NBRC 15075</strain>
    </source>
</reference>
<feature type="domain" description="HTH marR-type" evidence="1">
    <location>
        <begin position="11"/>
        <end position="143"/>
    </location>
</feature>
<accession>A0ABU7V3D1</accession>
<dbReference type="InterPro" id="IPR036388">
    <property type="entry name" value="WH-like_DNA-bd_sf"/>
</dbReference>
<evidence type="ECO:0000313" key="2">
    <source>
        <dbReference type="EMBL" id="MEF2253526.1"/>
    </source>
</evidence>
<proteinExistence type="predicted"/>
<dbReference type="SMART" id="SM00347">
    <property type="entry name" value="HTH_MARR"/>
    <property type="match status" value="1"/>
</dbReference>